<name>A0A948W5G7_UNCEI</name>
<evidence type="ECO:0008006" key="3">
    <source>
        <dbReference type="Google" id="ProtNLM"/>
    </source>
</evidence>
<gene>
    <name evidence="1" type="ORF">KJ970_20430</name>
</gene>
<dbReference type="InterPro" id="IPR011042">
    <property type="entry name" value="6-blade_b-propeller_TolB-like"/>
</dbReference>
<accession>A0A948W5G7</accession>
<organism evidence="1 2">
    <name type="scientific">Eiseniibacteriota bacterium</name>
    <dbReference type="NCBI Taxonomy" id="2212470"/>
    <lineage>
        <taxon>Bacteria</taxon>
        <taxon>Candidatus Eiseniibacteriota</taxon>
    </lineage>
</organism>
<dbReference type="Gene3D" id="2.120.10.30">
    <property type="entry name" value="TolB, C-terminal domain"/>
    <property type="match status" value="1"/>
</dbReference>
<dbReference type="Proteomes" id="UP000777784">
    <property type="component" value="Unassembled WGS sequence"/>
</dbReference>
<evidence type="ECO:0000313" key="2">
    <source>
        <dbReference type="Proteomes" id="UP000777784"/>
    </source>
</evidence>
<comment type="caution">
    <text evidence="1">The sequence shown here is derived from an EMBL/GenBank/DDBJ whole genome shotgun (WGS) entry which is preliminary data.</text>
</comment>
<protein>
    <recommendedName>
        <fullName evidence="3">6-bladed beta-propeller</fullName>
    </recommendedName>
</protein>
<dbReference type="EMBL" id="JAHJDP010000118">
    <property type="protein sequence ID" value="MBU2693292.1"/>
    <property type="molecule type" value="Genomic_DNA"/>
</dbReference>
<dbReference type="SUPFAM" id="SSF63829">
    <property type="entry name" value="Calcium-dependent phosphotriesterase"/>
    <property type="match status" value="1"/>
</dbReference>
<evidence type="ECO:0000313" key="1">
    <source>
        <dbReference type="EMBL" id="MBU2693292.1"/>
    </source>
</evidence>
<dbReference type="AlphaFoldDB" id="A0A948W5G7"/>
<reference evidence="1" key="1">
    <citation type="submission" date="2021-05" db="EMBL/GenBank/DDBJ databases">
        <title>Energy efficiency and biological interactions define the core microbiome of deep oligotrophic groundwater.</title>
        <authorList>
            <person name="Mehrshad M."/>
            <person name="Lopez-Fernandez M."/>
            <person name="Bell E."/>
            <person name="Bernier-Latmani R."/>
            <person name="Bertilsson S."/>
            <person name="Dopson M."/>
        </authorList>
    </citation>
    <scope>NUCLEOTIDE SEQUENCE</scope>
    <source>
        <strain evidence="1">Modern_marine.mb.64</strain>
    </source>
</reference>
<sequence length="408" mass="44890">MATCISTFRSIQWILVILFIGSASRAEVPRIHNTLPAGPPRSVELEEIWRVGGDQGDILFGTVTEATTDSDGNVYILDTQLCHVVVISPSGEYLRTISGEGDGPGEVRRPRDLVFLDDGTLGILELFPAKFIKLSSSGEPRGILTVGGDADPQTGFTSASRCIYRGGTLMIAGQRLVQTDTGQSRVMYLSRLNNIGAEVVRFCEATMVLNFEKLHFVERELEPGFFLGNAVGPDGRVYSVQSWNKYAVDVYQPDGTLERIIERDFENRKRTEDELRRVNALFDASDQNTPYEATREIEPCPPAISDLHVDSGGNLWVLNSRGAENPVDGAMLSYDLFDPQGEYLEQVSIICDGDPAYDGLEFLPDERVLLIKGYVLSGMSRTDLGNIAFGEEGEASPLEIICCRMTSP</sequence>
<proteinExistence type="predicted"/>